<protein>
    <submittedName>
        <fullName evidence="2">Sugar phosphate isomerase/epimerase</fullName>
    </submittedName>
</protein>
<keyword evidence="2" id="KW-0413">Isomerase</keyword>
<accession>A0A6H9YG62</accession>
<dbReference type="OrthoDB" id="9780241at2"/>
<evidence type="ECO:0000259" key="1">
    <source>
        <dbReference type="Pfam" id="PF01261"/>
    </source>
</evidence>
<organism evidence="2 3">
    <name type="scientific">Actinomadura rudentiformis</name>
    <dbReference type="NCBI Taxonomy" id="359158"/>
    <lineage>
        <taxon>Bacteria</taxon>
        <taxon>Bacillati</taxon>
        <taxon>Actinomycetota</taxon>
        <taxon>Actinomycetes</taxon>
        <taxon>Streptosporangiales</taxon>
        <taxon>Thermomonosporaceae</taxon>
        <taxon>Actinomadura</taxon>
    </lineage>
</organism>
<keyword evidence="3" id="KW-1185">Reference proteome</keyword>
<proteinExistence type="predicted"/>
<dbReference type="Proteomes" id="UP000468735">
    <property type="component" value="Unassembled WGS sequence"/>
</dbReference>
<feature type="domain" description="Xylose isomerase-like TIM barrel" evidence="1">
    <location>
        <begin position="30"/>
        <end position="260"/>
    </location>
</feature>
<comment type="caution">
    <text evidence="2">The sequence shown here is derived from an EMBL/GenBank/DDBJ whole genome shotgun (WGS) entry which is preliminary data.</text>
</comment>
<sequence length="282" mass="30046">MTPALTASFVTLSGAGFAQPARVPFAERCRAAAAAGFTGIGLHADDYQSMRIEGMGDNDLRALLDSHSLALREVEFLNGWAHSADDSTAVDGTGVFRELGAAFTPHHVTTGEFGPDALDVRAAAARLRAVCAHVADLGLRVAVEAFPWSGLKDVATARAIVQASGAPNAGLMIDVWHFYNSRSTLADLQGLPPDQIVAVQLNDGRIVDDDFLTEARRGRMLPGEGELDLPGLLTGLHELGFRGPYCVEVNYPEFRELPVEEMADRAFTSATTALQTLPQDSG</sequence>
<evidence type="ECO:0000313" key="2">
    <source>
        <dbReference type="EMBL" id="KAB2343744.1"/>
    </source>
</evidence>
<reference evidence="2 3" key="1">
    <citation type="submission" date="2019-09" db="EMBL/GenBank/DDBJ databases">
        <title>Actinomadura physcomitrii sp. nov., a novel actinomycete isolated from moss [Physcomitrium sphaericum (Ludw) Fuernr].</title>
        <authorList>
            <person name="Zhuang X."/>
            <person name="Liu C."/>
        </authorList>
    </citation>
    <scope>NUCLEOTIDE SEQUENCE [LARGE SCALE GENOMIC DNA]</scope>
    <source>
        <strain evidence="2 3">HMC1</strain>
    </source>
</reference>
<dbReference type="InterPro" id="IPR013022">
    <property type="entry name" value="Xyl_isomerase-like_TIM-brl"/>
</dbReference>
<dbReference type="GO" id="GO:0016853">
    <property type="term" value="F:isomerase activity"/>
    <property type="evidence" value="ECO:0007669"/>
    <property type="project" value="UniProtKB-KW"/>
</dbReference>
<evidence type="ECO:0000313" key="3">
    <source>
        <dbReference type="Proteomes" id="UP000468735"/>
    </source>
</evidence>
<dbReference type="InterPro" id="IPR036237">
    <property type="entry name" value="Xyl_isomerase-like_sf"/>
</dbReference>
<name>A0A6H9YG62_9ACTN</name>
<dbReference type="InterPro" id="IPR050312">
    <property type="entry name" value="IolE/XylAMocC-like"/>
</dbReference>
<dbReference type="Gene3D" id="3.20.20.150">
    <property type="entry name" value="Divalent-metal-dependent TIM barrel enzymes"/>
    <property type="match status" value="1"/>
</dbReference>
<dbReference type="SUPFAM" id="SSF51658">
    <property type="entry name" value="Xylose isomerase-like"/>
    <property type="match status" value="1"/>
</dbReference>
<dbReference type="PANTHER" id="PTHR12110:SF48">
    <property type="entry name" value="BLL3656 PROTEIN"/>
    <property type="match status" value="1"/>
</dbReference>
<dbReference type="AlphaFoldDB" id="A0A6H9YG62"/>
<dbReference type="PANTHER" id="PTHR12110">
    <property type="entry name" value="HYDROXYPYRUVATE ISOMERASE"/>
    <property type="match status" value="1"/>
</dbReference>
<gene>
    <name evidence="2" type="ORF">F8566_34065</name>
</gene>
<dbReference type="RefSeq" id="WP_151565968.1">
    <property type="nucleotide sequence ID" value="NZ_WBMT01000018.1"/>
</dbReference>
<dbReference type="EMBL" id="WBMT01000018">
    <property type="protein sequence ID" value="KAB2343744.1"/>
    <property type="molecule type" value="Genomic_DNA"/>
</dbReference>
<dbReference type="Pfam" id="PF01261">
    <property type="entry name" value="AP_endonuc_2"/>
    <property type="match status" value="1"/>
</dbReference>